<organism evidence="2 3">
    <name type="scientific">Panagrolaimus davidi</name>
    <dbReference type="NCBI Taxonomy" id="227884"/>
    <lineage>
        <taxon>Eukaryota</taxon>
        <taxon>Metazoa</taxon>
        <taxon>Ecdysozoa</taxon>
        <taxon>Nematoda</taxon>
        <taxon>Chromadorea</taxon>
        <taxon>Rhabditida</taxon>
        <taxon>Tylenchina</taxon>
        <taxon>Panagrolaimomorpha</taxon>
        <taxon>Panagrolaimoidea</taxon>
        <taxon>Panagrolaimidae</taxon>
        <taxon>Panagrolaimus</taxon>
    </lineage>
</organism>
<evidence type="ECO:0000313" key="2">
    <source>
        <dbReference type="Proteomes" id="UP000887578"/>
    </source>
</evidence>
<proteinExistence type="predicted"/>
<protein>
    <submittedName>
        <fullName evidence="3">Uncharacterized protein</fullName>
    </submittedName>
</protein>
<dbReference type="WBParaSite" id="PDA_v2.g28379.t1">
    <property type="protein sequence ID" value="PDA_v2.g28379.t1"/>
    <property type="gene ID" value="PDA_v2.g28379"/>
</dbReference>
<feature type="compositionally biased region" description="Acidic residues" evidence="1">
    <location>
        <begin position="156"/>
        <end position="178"/>
    </location>
</feature>
<evidence type="ECO:0000256" key="1">
    <source>
        <dbReference type="SAM" id="MobiDB-lite"/>
    </source>
</evidence>
<dbReference type="Proteomes" id="UP000887578">
    <property type="component" value="Unplaced"/>
</dbReference>
<sequence length="178" mass="20829">MQLFQAMPYQGVYGLSEKLNKKAVLIYHARTRSFVYQLKDKGKNAICIQCISCEDFTPQRCRINGDVFTTNPSLSENHRCPMLSKEEVEAEQVYRQVRRRISGTKISGRDAYKKLKRRFLKVFGKRFLEHLRTLPDKTQLIDSLRRRARNVKIFPDDTDEEESGDEDVETSDDEESEN</sequence>
<name>A0A914QM12_9BILA</name>
<dbReference type="AlphaFoldDB" id="A0A914QM12"/>
<keyword evidence="2" id="KW-1185">Reference proteome</keyword>
<accession>A0A914QM12</accession>
<feature type="region of interest" description="Disordered" evidence="1">
    <location>
        <begin position="152"/>
        <end position="178"/>
    </location>
</feature>
<reference evidence="3" key="1">
    <citation type="submission" date="2022-11" db="UniProtKB">
        <authorList>
            <consortium name="WormBaseParasite"/>
        </authorList>
    </citation>
    <scope>IDENTIFICATION</scope>
</reference>
<evidence type="ECO:0000313" key="3">
    <source>
        <dbReference type="WBParaSite" id="PDA_v2.g28379.t1"/>
    </source>
</evidence>